<dbReference type="Proteomes" id="UP001519460">
    <property type="component" value="Unassembled WGS sequence"/>
</dbReference>
<feature type="chain" id="PRO_5044833040" description="Short-chain collagen C4-like" evidence="2">
    <location>
        <begin position="23"/>
        <end position="242"/>
    </location>
</feature>
<name>A0ABD0LZP4_9CAEN</name>
<keyword evidence="2" id="KW-0732">Signal</keyword>
<feature type="region of interest" description="Disordered" evidence="1">
    <location>
        <begin position="26"/>
        <end position="63"/>
    </location>
</feature>
<dbReference type="InterPro" id="IPR051077">
    <property type="entry name" value="Ca-dependent_lectin"/>
</dbReference>
<proteinExistence type="predicted"/>
<sequence>MKVSVVFALLVFAACTVLHVSGKKSKYRREHVRNSATDDAAVSRDTVKPSNKQEARVKRSDDSNPLEAVVAHQAAQLSALEARMDAAEKSKGFAGGSSFLQEVGGGANRLCLTLQPQFDTAATLSGYHARMYGSEYYIQGHDYTDVPCAVCRAPHPTTLMVPGTLTCPSGWVTQYTGHITATHYAYKGASEFLCLDGQPEEREHSNGHERAAFFEYALTVCGSLPCPPYQNGKVITCAVCSK</sequence>
<accession>A0ABD0LZP4</accession>
<dbReference type="PROSITE" id="PS51257">
    <property type="entry name" value="PROKAR_LIPOPROTEIN"/>
    <property type="match status" value="1"/>
</dbReference>
<dbReference type="AlphaFoldDB" id="A0ABD0LZP4"/>
<comment type="caution">
    <text evidence="3">The sequence shown here is derived from an EMBL/GenBank/DDBJ whole genome shotgun (WGS) entry which is preliminary data.</text>
</comment>
<evidence type="ECO:0000313" key="4">
    <source>
        <dbReference type="Proteomes" id="UP001519460"/>
    </source>
</evidence>
<protein>
    <recommendedName>
        <fullName evidence="5">Short-chain collagen C4-like</fullName>
    </recommendedName>
</protein>
<dbReference type="PANTHER" id="PTHR24024:SF18">
    <property type="entry name" value="SHORT-CHAIN COLLAGEN C4-LIKE"/>
    <property type="match status" value="1"/>
</dbReference>
<gene>
    <name evidence="3" type="ORF">BaRGS_00004313</name>
</gene>
<evidence type="ECO:0000256" key="2">
    <source>
        <dbReference type="SAM" id="SignalP"/>
    </source>
</evidence>
<evidence type="ECO:0000313" key="3">
    <source>
        <dbReference type="EMBL" id="KAK7504447.1"/>
    </source>
</evidence>
<evidence type="ECO:0000256" key="1">
    <source>
        <dbReference type="SAM" id="MobiDB-lite"/>
    </source>
</evidence>
<dbReference type="EMBL" id="JACVVK020000015">
    <property type="protein sequence ID" value="KAK7504447.1"/>
    <property type="molecule type" value="Genomic_DNA"/>
</dbReference>
<organism evidence="3 4">
    <name type="scientific">Batillaria attramentaria</name>
    <dbReference type="NCBI Taxonomy" id="370345"/>
    <lineage>
        <taxon>Eukaryota</taxon>
        <taxon>Metazoa</taxon>
        <taxon>Spiralia</taxon>
        <taxon>Lophotrochozoa</taxon>
        <taxon>Mollusca</taxon>
        <taxon>Gastropoda</taxon>
        <taxon>Caenogastropoda</taxon>
        <taxon>Sorbeoconcha</taxon>
        <taxon>Cerithioidea</taxon>
        <taxon>Batillariidae</taxon>
        <taxon>Batillaria</taxon>
    </lineage>
</organism>
<evidence type="ECO:0008006" key="5">
    <source>
        <dbReference type="Google" id="ProtNLM"/>
    </source>
</evidence>
<keyword evidence="4" id="KW-1185">Reference proteome</keyword>
<feature type="signal peptide" evidence="2">
    <location>
        <begin position="1"/>
        <end position="22"/>
    </location>
</feature>
<reference evidence="3 4" key="1">
    <citation type="journal article" date="2023" name="Sci. Data">
        <title>Genome assembly of the Korean intertidal mud-creeper Batillaria attramentaria.</title>
        <authorList>
            <person name="Patra A.K."/>
            <person name="Ho P.T."/>
            <person name="Jun S."/>
            <person name="Lee S.J."/>
            <person name="Kim Y."/>
            <person name="Won Y.J."/>
        </authorList>
    </citation>
    <scope>NUCLEOTIDE SEQUENCE [LARGE SCALE GENOMIC DNA]</scope>
    <source>
        <strain evidence="3">Wonlab-2016</strain>
    </source>
</reference>
<feature type="compositionally biased region" description="Basic and acidic residues" evidence="1">
    <location>
        <begin position="41"/>
        <end position="62"/>
    </location>
</feature>
<dbReference type="PANTHER" id="PTHR24024">
    <property type="entry name" value="PULMONARY SURFACTANT-ASSOCIATED PROTEIN A"/>
    <property type="match status" value="1"/>
</dbReference>